<evidence type="ECO:0000313" key="3">
    <source>
        <dbReference type="Proteomes" id="UP000485058"/>
    </source>
</evidence>
<proteinExistence type="predicted"/>
<evidence type="ECO:0000313" key="2">
    <source>
        <dbReference type="EMBL" id="GFH10113.1"/>
    </source>
</evidence>
<accession>A0A699YJ36</accession>
<feature type="region of interest" description="Disordered" evidence="1">
    <location>
        <begin position="1"/>
        <end position="32"/>
    </location>
</feature>
<dbReference type="AlphaFoldDB" id="A0A699YJ36"/>
<feature type="compositionally biased region" description="Basic residues" evidence="1">
    <location>
        <begin position="1"/>
        <end position="11"/>
    </location>
</feature>
<reference evidence="2 3" key="1">
    <citation type="submission" date="2020-02" db="EMBL/GenBank/DDBJ databases">
        <title>Draft genome sequence of Haematococcus lacustris strain NIES-144.</title>
        <authorList>
            <person name="Morimoto D."/>
            <person name="Nakagawa S."/>
            <person name="Yoshida T."/>
            <person name="Sawayama S."/>
        </authorList>
    </citation>
    <scope>NUCLEOTIDE SEQUENCE [LARGE SCALE GENOMIC DNA]</scope>
    <source>
        <strain evidence="2 3">NIES-144</strain>
    </source>
</reference>
<gene>
    <name evidence="2" type="ORF">HaLaN_05366</name>
</gene>
<evidence type="ECO:0000256" key="1">
    <source>
        <dbReference type="SAM" id="MobiDB-lite"/>
    </source>
</evidence>
<organism evidence="2 3">
    <name type="scientific">Haematococcus lacustris</name>
    <name type="common">Green alga</name>
    <name type="synonym">Haematococcus pluvialis</name>
    <dbReference type="NCBI Taxonomy" id="44745"/>
    <lineage>
        <taxon>Eukaryota</taxon>
        <taxon>Viridiplantae</taxon>
        <taxon>Chlorophyta</taxon>
        <taxon>core chlorophytes</taxon>
        <taxon>Chlorophyceae</taxon>
        <taxon>CS clade</taxon>
        <taxon>Chlamydomonadales</taxon>
        <taxon>Haematococcaceae</taxon>
        <taxon>Haematococcus</taxon>
    </lineage>
</organism>
<feature type="compositionally biased region" description="Gly residues" evidence="1">
    <location>
        <begin position="12"/>
        <end position="23"/>
    </location>
</feature>
<protein>
    <submittedName>
        <fullName evidence="2">Uncharacterized protein</fullName>
    </submittedName>
</protein>
<sequence length="102" mass="10799">MNAWGQRHHGASKGGGRGGGGQAAGAARSVRAAHDRDFGLPVQSNFQLSFFNVASYNHTKIDRWLTPLKPSAVRLLGSGTFCNALQSKDMALDGTRGSAQDE</sequence>
<name>A0A699YJ36_HAELA</name>
<dbReference type="Proteomes" id="UP000485058">
    <property type="component" value="Unassembled WGS sequence"/>
</dbReference>
<keyword evidence="3" id="KW-1185">Reference proteome</keyword>
<comment type="caution">
    <text evidence="2">The sequence shown here is derived from an EMBL/GenBank/DDBJ whole genome shotgun (WGS) entry which is preliminary data.</text>
</comment>
<dbReference type="EMBL" id="BLLF01000287">
    <property type="protein sequence ID" value="GFH10113.1"/>
    <property type="molecule type" value="Genomic_DNA"/>
</dbReference>